<dbReference type="CDD" id="cd04191">
    <property type="entry name" value="Glucan_BSP_MdoH"/>
    <property type="match status" value="1"/>
</dbReference>
<evidence type="ECO:0000256" key="1">
    <source>
        <dbReference type="ARBA" id="ARBA00004429"/>
    </source>
</evidence>
<reference evidence="14" key="1">
    <citation type="submission" date="2021-04" db="EMBL/GenBank/DDBJ databases">
        <authorList>
            <person name="Hornung B."/>
        </authorList>
    </citation>
    <scope>NUCLEOTIDE SEQUENCE</scope>
    <source>
        <strain evidence="14">G5G6</strain>
    </source>
</reference>
<feature type="transmembrane region" description="Helical" evidence="12">
    <location>
        <begin position="419"/>
        <end position="439"/>
    </location>
</feature>
<dbReference type="NCBIfam" id="NF003962">
    <property type="entry name" value="PRK05454.2-5"/>
    <property type="match status" value="1"/>
</dbReference>
<dbReference type="NCBIfam" id="NF003958">
    <property type="entry name" value="PRK05454.2-1"/>
    <property type="match status" value="1"/>
</dbReference>
<evidence type="ECO:0000256" key="3">
    <source>
        <dbReference type="ARBA" id="ARBA00009337"/>
    </source>
</evidence>
<name>A0A916N8A9_9PROT</name>
<evidence type="ECO:0000259" key="13">
    <source>
        <dbReference type="Pfam" id="PF13632"/>
    </source>
</evidence>
<dbReference type="EMBL" id="CAJQUM010000001">
    <property type="protein sequence ID" value="CAG4882381.1"/>
    <property type="molecule type" value="Genomic_DNA"/>
</dbReference>
<protein>
    <recommendedName>
        <fullName evidence="4">Glucans biosynthesis glucosyltransferase H</fullName>
    </recommendedName>
</protein>
<keyword evidence="6" id="KW-0997">Cell inner membrane</keyword>
<evidence type="ECO:0000313" key="14">
    <source>
        <dbReference type="EMBL" id="CAG4882381.1"/>
    </source>
</evidence>
<accession>A0A916N8A9</accession>
<keyword evidence="15" id="KW-1185">Reference proteome</keyword>
<feature type="transmembrane region" description="Helical" evidence="12">
    <location>
        <begin position="504"/>
        <end position="527"/>
    </location>
</feature>
<feature type="domain" description="Glycosyltransferase 2-like" evidence="13">
    <location>
        <begin position="236"/>
        <end position="446"/>
    </location>
</feature>
<dbReference type="InterPro" id="IPR029044">
    <property type="entry name" value="Nucleotide-diphossugar_trans"/>
</dbReference>
<evidence type="ECO:0000256" key="6">
    <source>
        <dbReference type="ARBA" id="ARBA00022519"/>
    </source>
</evidence>
<comment type="caution">
    <text evidence="14">The sequence shown here is derived from an EMBL/GenBank/DDBJ whole genome shotgun (WGS) entry which is preliminary data.</text>
</comment>
<organism evidence="14 15">
    <name type="scientific">Georgfuchsia toluolica</name>
    <dbReference type="NCBI Taxonomy" id="424218"/>
    <lineage>
        <taxon>Bacteria</taxon>
        <taxon>Pseudomonadati</taxon>
        <taxon>Pseudomonadota</taxon>
        <taxon>Betaproteobacteria</taxon>
        <taxon>Nitrosomonadales</taxon>
        <taxon>Sterolibacteriaceae</taxon>
        <taxon>Georgfuchsia</taxon>
    </lineage>
</organism>
<keyword evidence="9 12" id="KW-0812">Transmembrane</keyword>
<evidence type="ECO:0000256" key="4">
    <source>
        <dbReference type="ARBA" id="ARBA00020585"/>
    </source>
</evidence>
<proteinExistence type="inferred from homology"/>
<keyword evidence="8 14" id="KW-0808">Transferase</keyword>
<dbReference type="PANTHER" id="PTHR43867:SF5">
    <property type="entry name" value="GLUCANS BIOSYNTHESIS GLUCOSYLTRANSFERASE H"/>
    <property type="match status" value="1"/>
</dbReference>
<comment type="subcellular location">
    <subcellularLocation>
        <location evidence="1">Cell inner membrane</location>
        <topology evidence="1">Multi-pass membrane protein</topology>
    </subcellularLocation>
</comment>
<evidence type="ECO:0000256" key="8">
    <source>
        <dbReference type="ARBA" id="ARBA00022679"/>
    </source>
</evidence>
<dbReference type="AlphaFoldDB" id="A0A916N8A9"/>
<dbReference type="RefSeq" id="WP_220634458.1">
    <property type="nucleotide sequence ID" value="NZ_CAJQUM010000001.1"/>
</dbReference>
<feature type="transmembrane region" description="Helical" evidence="12">
    <location>
        <begin position="55"/>
        <end position="72"/>
    </location>
</feature>
<dbReference type="InterPro" id="IPR001173">
    <property type="entry name" value="Glyco_trans_2-like"/>
</dbReference>
<keyword evidence="10 12" id="KW-1133">Transmembrane helix</keyword>
<keyword evidence="11 12" id="KW-0472">Membrane</keyword>
<comment type="similarity">
    <text evidence="3">Belongs to the glycosyltransferase 2 family. OpgH subfamily.</text>
</comment>
<evidence type="ECO:0000256" key="2">
    <source>
        <dbReference type="ARBA" id="ARBA00005001"/>
    </source>
</evidence>
<keyword evidence="5" id="KW-1003">Cell membrane</keyword>
<feature type="transmembrane region" description="Helical" evidence="12">
    <location>
        <begin position="460"/>
        <end position="484"/>
    </location>
</feature>
<evidence type="ECO:0000256" key="10">
    <source>
        <dbReference type="ARBA" id="ARBA00022989"/>
    </source>
</evidence>
<evidence type="ECO:0000256" key="9">
    <source>
        <dbReference type="ARBA" id="ARBA00022692"/>
    </source>
</evidence>
<dbReference type="Gene3D" id="3.90.550.10">
    <property type="entry name" value="Spore Coat Polysaccharide Biosynthesis Protein SpsA, Chain A"/>
    <property type="match status" value="1"/>
</dbReference>
<dbReference type="InterPro" id="IPR050321">
    <property type="entry name" value="Glycosyltr_2/OpgH_subfam"/>
</dbReference>
<keyword evidence="7" id="KW-0328">Glycosyltransferase</keyword>
<sequence>MELHPPARMMPCAPPIRRSSMAPAAWPPDNAGKARPCDASPSPIIHMLQPRMRRCVLLALIFGQSFLATHFMRQVLPYHGAQPLEIAVLTLFALLFLWVSAGFWTALMGFLQLLRGDRNLISRHGLGDTPMPATARTAIVMPICNEDVARVFAGLRATYRSLAEMEYLPHFDFYVLSDSSEVDCRVAELAAWADMRRDCDAAGRLFYRWRRHRIKKKSGNVADFCRRWGRNYEYMVVLDADSVMSGDCLATLVRLMEAHSDTGIIQTAPHTAGRDTLYARMQQFASRVYGPLFVAGLYFWQLGESHYWGHNAIIRIAPFMRHCALGRLPGRGALSGEILSHDFVEAALMRRAGWAVWIAYDLPGSYEESPPTLIDDLKRDRRWCYGNLMNFRLFPEPGLHPVHRAVFVTGAFSYVSAPLWFLFLICSTALLASHTLIEPQYFIVPNQMFPLWPEWNPQRALALFSATAALLFAPKLLSFLLIALREPARFGGRLALASGMLAESLFSALLAPIRMIFHTQFVCAALAGRSIRWKSPLRDDAETGWCEALNWHGLHMLLGIGWAGLICWLNPASLYWLLPILGAWLLAVPISVFSSRRDAGRLLRRIKLLLIPEEMDMPPELRWMRSALAASPRQPGLVDAAMDPRLNALARACGRARQTTGAEAMARQRALVERAIEVGPAGLDAREKNALLDDPLALSQLHSRLRRWPAPDSHPDWHGGVRTVSPADYLPATVEPQAALCS</sequence>
<dbReference type="Pfam" id="PF13632">
    <property type="entry name" value="Glyco_trans_2_3"/>
    <property type="match status" value="1"/>
</dbReference>
<evidence type="ECO:0000256" key="11">
    <source>
        <dbReference type="ARBA" id="ARBA00023136"/>
    </source>
</evidence>
<evidence type="ECO:0000256" key="7">
    <source>
        <dbReference type="ARBA" id="ARBA00022676"/>
    </source>
</evidence>
<feature type="transmembrane region" description="Helical" evidence="12">
    <location>
        <begin position="92"/>
        <end position="114"/>
    </location>
</feature>
<feature type="transmembrane region" description="Helical" evidence="12">
    <location>
        <begin position="574"/>
        <end position="595"/>
    </location>
</feature>
<evidence type="ECO:0000313" key="15">
    <source>
        <dbReference type="Proteomes" id="UP000742786"/>
    </source>
</evidence>
<dbReference type="Proteomes" id="UP000742786">
    <property type="component" value="Unassembled WGS sequence"/>
</dbReference>
<comment type="pathway">
    <text evidence="2">Glycan metabolism; osmoregulated periplasmic glucan (OPG) biosynthesis.</text>
</comment>
<evidence type="ECO:0000256" key="12">
    <source>
        <dbReference type="SAM" id="Phobius"/>
    </source>
</evidence>
<evidence type="ECO:0000256" key="5">
    <source>
        <dbReference type="ARBA" id="ARBA00022475"/>
    </source>
</evidence>
<dbReference type="PANTHER" id="PTHR43867">
    <property type="entry name" value="CELLULOSE SYNTHASE CATALYTIC SUBUNIT A [UDP-FORMING]"/>
    <property type="match status" value="1"/>
</dbReference>
<dbReference type="GO" id="GO:0016758">
    <property type="term" value="F:hexosyltransferase activity"/>
    <property type="evidence" value="ECO:0007669"/>
    <property type="project" value="TreeGrafter"/>
</dbReference>
<gene>
    <name evidence="14" type="primary">mdoH</name>
    <name evidence="14" type="ORF">GTOL_10263</name>
</gene>
<dbReference type="NCBIfam" id="NF003955">
    <property type="entry name" value="PRK05454.1-1"/>
    <property type="match status" value="1"/>
</dbReference>
<dbReference type="GO" id="GO:0005886">
    <property type="term" value="C:plasma membrane"/>
    <property type="evidence" value="ECO:0007669"/>
    <property type="project" value="UniProtKB-SubCell"/>
</dbReference>
<dbReference type="SUPFAM" id="SSF53448">
    <property type="entry name" value="Nucleotide-diphospho-sugar transferases"/>
    <property type="match status" value="1"/>
</dbReference>